<feature type="domain" description="Glycosyl hydrolase family 95 N-terminal" evidence="2">
    <location>
        <begin position="39"/>
        <end position="135"/>
    </location>
</feature>
<feature type="chain" id="PRO_5047517806" description="Glycosyl hydrolase family 95 N-terminal domain-containing protein" evidence="1">
    <location>
        <begin position="32"/>
        <end position="775"/>
    </location>
</feature>
<evidence type="ECO:0000256" key="1">
    <source>
        <dbReference type="SAM" id="SignalP"/>
    </source>
</evidence>
<evidence type="ECO:0008006" key="7">
    <source>
        <dbReference type="Google" id="ProtNLM"/>
    </source>
</evidence>
<sequence length="775" mass="87083">MRNKMTGTDHNFFLKTTLTCLAALSFLTGQAQPQEKHNLHFDKLAKVWDEALPLGNGTVGALIWEREGKLRLSLDRADIWDMRPMAGLHREEFSYKWVQDQVRKKDYKPVQQYFDAPYDREPAPSKIPAGALEFALPAGIEVTKADVLLASATAVVEWSNGMVLKTFVHATKPAGWFRFEHVSENVMPELIAPKYSGAVKEGGEVNSLVGDDLARLGYKQGIITREANSITYRQEGWGGFSYEIAVKWKPLRNGIIEGVWSVSSHYPNAAARPNAAAITSDALKGTYSTAYSSHVAWWQKFWNMSSIRVPDALIEKQWYVEQYKFGSAARRGAPPISLQAVWTADNGRIPPWKGDYHHDLNTQLSYWPAYSGNHLEEALGYLDHLDENKENYQRYTKQYFGVEGLAVPGVTTLDGTEMGGWIQYSLSPTVSGWLAHHYYLQWRYGMDSDFLKDRAYPWFKQVCTFFENITIKNEKGIRQLPISSSPEIRDNKLEAWFPQTTNYDLALIRFAFGAGAELALATGDRVQAQKWRELLAEFPPFAFTENSELMFAPTLPYNESHRHFSHLMAIHPLGLIKWEDGPEAQKMIGNTIALLDKIGPDYWCGYSYSWLANLKARAKDGAGAQKALEIFAKAFCLPNSFHANGDQTKSGLSKFTYRPFTLEGNFAFASGLQEMMLQSYAGFIEIMPAVPEVWKDADFKDLRAEGAVLVSAAKRGGKVTSIGMTAEKEGEIVLKKPFEKYRVASAKGIEIVKDEGGLLRLKCRASGSIVLTRAE</sequence>
<dbReference type="EMBL" id="BMIA01000001">
    <property type="protein sequence ID" value="GGH31915.1"/>
    <property type="molecule type" value="Genomic_DNA"/>
</dbReference>
<dbReference type="InterPro" id="IPR012341">
    <property type="entry name" value="6hp_glycosidase-like_sf"/>
</dbReference>
<proteinExistence type="predicted"/>
<accession>A0ABQ1YPF9</accession>
<feature type="domain" description="Alpha fucosidase A-like C-terminal" evidence="3">
    <location>
        <begin position="678"/>
        <end position="747"/>
    </location>
</feature>
<protein>
    <recommendedName>
        <fullName evidence="7">Glycosyl hydrolase family 95 N-terminal domain-containing protein</fullName>
    </recommendedName>
</protein>
<keyword evidence="1" id="KW-0732">Signal</keyword>
<evidence type="ECO:0000313" key="5">
    <source>
        <dbReference type="EMBL" id="GGH31915.1"/>
    </source>
</evidence>
<evidence type="ECO:0000313" key="6">
    <source>
        <dbReference type="Proteomes" id="UP000600214"/>
    </source>
</evidence>
<feature type="signal peptide" evidence="1">
    <location>
        <begin position="1"/>
        <end position="31"/>
    </location>
</feature>
<evidence type="ECO:0000259" key="2">
    <source>
        <dbReference type="Pfam" id="PF14498"/>
    </source>
</evidence>
<organism evidence="5 6">
    <name type="scientific">Dyadobacter endophyticus</name>
    <dbReference type="NCBI Taxonomy" id="1749036"/>
    <lineage>
        <taxon>Bacteria</taxon>
        <taxon>Pseudomonadati</taxon>
        <taxon>Bacteroidota</taxon>
        <taxon>Cytophagia</taxon>
        <taxon>Cytophagales</taxon>
        <taxon>Spirosomataceae</taxon>
        <taxon>Dyadobacter</taxon>
    </lineage>
</organism>
<dbReference type="Pfam" id="PF14498">
    <property type="entry name" value="Glyco_hyd_65N_2"/>
    <property type="match status" value="1"/>
</dbReference>
<name>A0ABQ1YPF9_9BACT</name>
<dbReference type="InterPro" id="IPR049053">
    <property type="entry name" value="AFCA-like_C"/>
</dbReference>
<dbReference type="InterPro" id="IPR008928">
    <property type="entry name" value="6-hairpin_glycosidase_sf"/>
</dbReference>
<feature type="domain" description="Glycosyl hydrolase family 95 catalytic" evidence="4">
    <location>
        <begin position="312"/>
        <end position="676"/>
    </location>
</feature>
<dbReference type="InterPro" id="IPR054363">
    <property type="entry name" value="GH95_cat"/>
</dbReference>
<dbReference type="PANTHER" id="PTHR31084:SF0">
    <property type="entry name" value="ALPHA-L-FUCOSIDASE 2"/>
    <property type="match status" value="1"/>
</dbReference>
<gene>
    <name evidence="5" type="ORF">GCM10007423_21100</name>
</gene>
<dbReference type="Pfam" id="PF22124">
    <property type="entry name" value="Glyco_hydro_95_cat"/>
    <property type="match status" value="1"/>
</dbReference>
<reference evidence="6" key="1">
    <citation type="journal article" date="2019" name="Int. J. Syst. Evol. Microbiol.">
        <title>The Global Catalogue of Microorganisms (GCM) 10K type strain sequencing project: providing services to taxonomists for standard genome sequencing and annotation.</title>
        <authorList>
            <consortium name="The Broad Institute Genomics Platform"/>
            <consortium name="The Broad Institute Genome Sequencing Center for Infectious Disease"/>
            <person name="Wu L."/>
            <person name="Ma J."/>
        </authorList>
    </citation>
    <scope>NUCLEOTIDE SEQUENCE [LARGE SCALE GENOMIC DNA]</scope>
    <source>
        <strain evidence="6">CGMCC 1.15288</strain>
    </source>
</reference>
<dbReference type="Gene3D" id="1.50.10.10">
    <property type="match status" value="1"/>
</dbReference>
<keyword evidence="6" id="KW-1185">Reference proteome</keyword>
<dbReference type="SUPFAM" id="SSF48208">
    <property type="entry name" value="Six-hairpin glycosidases"/>
    <property type="match status" value="1"/>
</dbReference>
<dbReference type="Gene3D" id="2.70.98.50">
    <property type="entry name" value="putative glycoside hydrolase family protein from bacillus halodurans"/>
    <property type="match status" value="1"/>
</dbReference>
<comment type="caution">
    <text evidence="5">The sequence shown here is derived from an EMBL/GenBank/DDBJ whole genome shotgun (WGS) entry which is preliminary data.</text>
</comment>
<evidence type="ECO:0000259" key="4">
    <source>
        <dbReference type="Pfam" id="PF22124"/>
    </source>
</evidence>
<dbReference type="InterPro" id="IPR027414">
    <property type="entry name" value="GH95_N_dom"/>
</dbReference>
<dbReference type="Pfam" id="PF21307">
    <property type="entry name" value="Glyco_hydro_95_C"/>
    <property type="match status" value="1"/>
</dbReference>
<dbReference type="Proteomes" id="UP000600214">
    <property type="component" value="Unassembled WGS sequence"/>
</dbReference>
<dbReference type="PANTHER" id="PTHR31084">
    <property type="entry name" value="ALPHA-L-FUCOSIDASE 2"/>
    <property type="match status" value="1"/>
</dbReference>
<evidence type="ECO:0000259" key="3">
    <source>
        <dbReference type="Pfam" id="PF21307"/>
    </source>
</evidence>